<feature type="transmembrane region" description="Helical" evidence="1">
    <location>
        <begin position="6"/>
        <end position="29"/>
    </location>
</feature>
<dbReference type="AlphaFoldDB" id="R4KK39"/>
<dbReference type="KEGG" id="dgi:Desgi_1416"/>
<dbReference type="EMBL" id="CP003273">
    <property type="protein sequence ID" value="AGL00915.1"/>
    <property type="molecule type" value="Genomic_DNA"/>
</dbReference>
<dbReference type="Proteomes" id="UP000013520">
    <property type="component" value="Chromosome"/>
</dbReference>
<protein>
    <submittedName>
        <fullName evidence="2">Uncharacterized protein</fullName>
    </submittedName>
</protein>
<accession>R4KK39</accession>
<keyword evidence="3" id="KW-1185">Reference proteome</keyword>
<dbReference type="InterPro" id="IPR054615">
    <property type="entry name" value="Symport_access"/>
</dbReference>
<dbReference type="NCBIfam" id="NF045580">
    <property type="entry name" value="symport_access"/>
    <property type="match status" value="1"/>
</dbReference>
<name>R4KK39_9FIRM</name>
<proteinExistence type="predicted"/>
<evidence type="ECO:0000256" key="1">
    <source>
        <dbReference type="SAM" id="Phobius"/>
    </source>
</evidence>
<reference evidence="2 3" key="1">
    <citation type="submission" date="2012-01" db="EMBL/GenBank/DDBJ databases">
        <title>Complete sequence of Desulfotomaculum gibsoniae DSM 7213.</title>
        <authorList>
            <consortium name="US DOE Joint Genome Institute"/>
            <person name="Lucas S."/>
            <person name="Han J."/>
            <person name="Lapidus A."/>
            <person name="Cheng J.-F."/>
            <person name="Goodwin L."/>
            <person name="Pitluck S."/>
            <person name="Peters L."/>
            <person name="Ovchinnikova G."/>
            <person name="Teshima H."/>
            <person name="Detter J.C."/>
            <person name="Han C."/>
            <person name="Tapia R."/>
            <person name="Land M."/>
            <person name="Hauser L."/>
            <person name="Kyrpides N."/>
            <person name="Ivanova N."/>
            <person name="Pagani I."/>
            <person name="Parshina S."/>
            <person name="Plugge C."/>
            <person name="Muyzer G."/>
            <person name="Kuever J."/>
            <person name="Ivanova A."/>
            <person name="Nazina T."/>
            <person name="Klenk H.-P."/>
            <person name="Brambilla E."/>
            <person name="Spring S."/>
            <person name="Stams A.F."/>
            <person name="Woyke T."/>
        </authorList>
    </citation>
    <scope>NUCLEOTIDE SEQUENCE [LARGE SCALE GENOMIC DNA]</scope>
    <source>
        <strain evidence="2 3">DSM 7213</strain>
    </source>
</reference>
<sequence length="35" mass="3654">MLGLENTGVIIAYVLSVGGAALCVVYGVLKWNSKD</sequence>
<evidence type="ECO:0000313" key="3">
    <source>
        <dbReference type="Proteomes" id="UP000013520"/>
    </source>
</evidence>
<gene>
    <name evidence="2" type="ORF">Desgi_1416</name>
</gene>
<keyword evidence="1" id="KW-0812">Transmembrane</keyword>
<evidence type="ECO:0000313" key="2">
    <source>
        <dbReference type="EMBL" id="AGL00915.1"/>
    </source>
</evidence>
<keyword evidence="1" id="KW-0472">Membrane</keyword>
<dbReference type="STRING" id="767817.Desgi_1416"/>
<dbReference type="HOGENOM" id="CLU_207588_3_0_9"/>
<keyword evidence="1" id="KW-1133">Transmembrane helix</keyword>
<dbReference type="RefSeq" id="WP_006522703.1">
    <property type="nucleotide sequence ID" value="NC_021184.1"/>
</dbReference>
<organism evidence="2 3">
    <name type="scientific">Desulfoscipio gibsoniae DSM 7213</name>
    <dbReference type="NCBI Taxonomy" id="767817"/>
    <lineage>
        <taxon>Bacteria</taxon>
        <taxon>Bacillati</taxon>
        <taxon>Bacillota</taxon>
        <taxon>Clostridia</taxon>
        <taxon>Eubacteriales</taxon>
        <taxon>Desulfallaceae</taxon>
        <taxon>Desulfoscipio</taxon>
    </lineage>
</organism>